<protein>
    <submittedName>
        <fullName evidence="1">Uncharacterized protein</fullName>
    </submittedName>
</protein>
<dbReference type="EMBL" id="LAZR01000400">
    <property type="protein sequence ID" value="KKN70622.1"/>
    <property type="molecule type" value="Genomic_DNA"/>
</dbReference>
<dbReference type="GO" id="GO:0009264">
    <property type="term" value="P:deoxyribonucleotide catabolic process"/>
    <property type="evidence" value="ECO:0007669"/>
    <property type="project" value="InterPro"/>
</dbReference>
<dbReference type="SUPFAM" id="SSF56784">
    <property type="entry name" value="HAD-like"/>
    <property type="match status" value="1"/>
</dbReference>
<comment type="caution">
    <text evidence="1">The sequence shown here is derived from an EMBL/GenBank/DDBJ whole genome shotgun (WGS) entry which is preliminary data.</text>
</comment>
<dbReference type="InterPro" id="IPR036412">
    <property type="entry name" value="HAD-like_sf"/>
</dbReference>
<evidence type="ECO:0000313" key="1">
    <source>
        <dbReference type="EMBL" id="KKN70622.1"/>
    </source>
</evidence>
<accession>A0A0F9T6R2</accession>
<sequence length="192" mass="21986">MISLAVIDLDDVLGDFVGAVLEIHGWTREQLDAVRPIGTWDIITPMGMSTTNFWQPIKRAGPDWWESIKPFPWLQDLLGLVASVTDNWIIASTPQPFEECWTGKLRWVEKVFGKSFAYNRYVPVQHKRILAKKGVMLIDDKKENVRLFDRSDGTGVLFPSPNNNLYREAYDPVGYLVRNFIFKDQSNAPVLS</sequence>
<name>A0A0F9T6R2_9ZZZZ</name>
<organism evidence="1">
    <name type="scientific">marine sediment metagenome</name>
    <dbReference type="NCBI Taxonomy" id="412755"/>
    <lineage>
        <taxon>unclassified sequences</taxon>
        <taxon>metagenomes</taxon>
        <taxon>ecological metagenomes</taxon>
    </lineage>
</organism>
<reference evidence="1" key="1">
    <citation type="journal article" date="2015" name="Nature">
        <title>Complex archaea that bridge the gap between prokaryotes and eukaryotes.</title>
        <authorList>
            <person name="Spang A."/>
            <person name="Saw J.H."/>
            <person name="Jorgensen S.L."/>
            <person name="Zaremba-Niedzwiedzka K."/>
            <person name="Martijn J."/>
            <person name="Lind A.E."/>
            <person name="van Eijk R."/>
            <person name="Schleper C."/>
            <person name="Guy L."/>
            <person name="Ettema T.J."/>
        </authorList>
    </citation>
    <scope>NUCLEOTIDE SEQUENCE</scope>
</reference>
<dbReference type="InterPro" id="IPR010708">
    <property type="entry name" value="5'(3')-deoxyribonucleotidase"/>
</dbReference>
<dbReference type="Gene3D" id="3.40.50.1000">
    <property type="entry name" value="HAD superfamily/HAD-like"/>
    <property type="match status" value="1"/>
</dbReference>
<dbReference type="AlphaFoldDB" id="A0A0F9T6R2"/>
<dbReference type="InterPro" id="IPR023214">
    <property type="entry name" value="HAD_sf"/>
</dbReference>
<gene>
    <name evidence="1" type="ORF">LCGC14_0428950</name>
</gene>
<dbReference type="Pfam" id="PF06941">
    <property type="entry name" value="NT5C"/>
    <property type="match status" value="1"/>
</dbReference>
<dbReference type="GO" id="GO:0008253">
    <property type="term" value="F:5'-nucleotidase activity"/>
    <property type="evidence" value="ECO:0007669"/>
    <property type="project" value="InterPro"/>
</dbReference>
<proteinExistence type="predicted"/>